<keyword evidence="3" id="KW-1185">Reference proteome</keyword>
<protein>
    <submittedName>
        <fullName evidence="2">Uncharacterized protein</fullName>
    </submittedName>
</protein>
<feature type="region of interest" description="Disordered" evidence="1">
    <location>
        <begin position="558"/>
        <end position="582"/>
    </location>
</feature>
<feature type="region of interest" description="Disordered" evidence="1">
    <location>
        <begin position="72"/>
        <end position="319"/>
    </location>
</feature>
<feature type="compositionally biased region" description="Low complexity" evidence="1">
    <location>
        <begin position="175"/>
        <end position="194"/>
    </location>
</feature>
<feature type="region of interest" description="Disordered" evidence="1">
    <location>
        <begin position="348"/>
        <end position="378"/>
    </location>
</feature>
<name>A0A7J5YHV7_DISMA</name>
<proteinExistence type="predicted"/>
<dbReference type="Proteomes" id="UP000518266">
    <property type="component" value="Unassembled WGS sequence"/>
</dbReference>
<dbReference type="AlphaFoldDB" id="A0A7J5YHV7"/>
<dbReference type="EMBL" id="JAAKFY010000013">
    <property type="protein sequence ID" value="KAF3848087.1"/>
    <property type="molecule type" value="Genomic_DNA"/>
</dbReference>
<reference evidence="2 3" key="1">
    <citation type="submission" date="2020-03" db="EMBL/GenBank/DDBJ databases">
        <title>Dissostichus mawsoni Genome sequencing and assembly.</title>
        <authorList>
            <person name="Park H."/>
        </authorList>
    </citation>
    <scope>NUCLEOTIDE SEQUENCE [LARGE SCALE GENOMIC DNA]</scope>
    <source>
        <strain evidence="2">DM0001</strain>
        <tissue evidence="2">Muscle</tissue>
    </source>
</reference>
<feature type="compositionally biased region" description="Basic residues" evidence="1">
    <location>
        <begin position="78"/>
        <end position="93"/>
    </location>
</feature>
<feature type="compositionally biased region" description="Basic and acidic residues" evidence="1">
    <location>
        <begin position="560"/>
        <end position="582"/>
    </location>
</feature>
<feature type="compositionally biased region" description="Polar residues" evidence="1">
    <location>
        <begin position="369"/>
        <end position="378"/>
    </location>
</feature>
<evidence type="ECO:0000313" key="3">
    <source>
        <dbReference type="Proteomes" id="UP000518266"/>
    </source>
</evidence>
<organism evidence="2 3">
    <name type="scientific">Dissostichus mawsoni</name>
    <name type="common">Antarctic cod</name>
    <dbReference type="NCBI Taxonomy" id="36200"/>
    <lineage>
        <taxon>Eukaryota</taxon>
        <taxon>Metazoa</taxon>
        <taxon>Chordata</taxon>
        <taxon>Craniata</taxon>
        <taxon>Vertebrata</taxon>
        <taxon>Euteleostomi</taxon>
        <taxon>Actinopterygii</taxon>
        <taxon>Neopterygii</taxon>
        <taxon>Teleostei</taxon>
        <taxon>Neoteleostei</taxon>
        <taxon>Acanthomorphata</taxon>
        <taxon>Eupercaria</taxon>
        <taxon>Perciformes</taxon>
        <taxon>Notothenioidei</taxon>
        <taxon>Nototheniidae</taxon>
        <taxon>Dissostichus</taxon>
    </lineage>
</organism>
<feature type="compositionally biased region" description="Basic and acidic residues" evidence="1">
    <location>
        <begin position="223"/>
        <end position="238"/>
    </location>
</feature>
<evidence type="ECO:0000313" key="2">
    <source>
        <dbReference type="EMBL" id="KAF3848087.1"/>
    </source>
</evidence>
<sequence>MTYVPLKPPHCDATRCPGAGQTHKVTTANVAGKQRGTHLDLNKTQKKNMWCTRTGSPPLCLRGVSLVSGPSCASRASSSKHCRRTATRSRPPGRKSCVSTGPRPRRYPSRQPGENHWTRGTVAPSSCPPPLLGTHHHPPPVTSLSAPEPRPSLKNRTRPVASKVSRNLVVSLMYPPMAQTPPRTATPPARQVAPESRATRVQQSVRAKALRGSGRRGPGAQRSVERSRVSLESSRAERLLPPNAKMESPQPSRPSMARGCTMGGRSIQRSSTASYSCTAADTEPVLRIPPATNSRSPTAVQPGLTRDPRAASFSHFPVRGSKQSTVRSLEAALSSSRGVRSTQTIFFSNMPSRGLSGPPRASPAAEGPSSWQSLRLSSWDSSPGRRWCSSAGMLVLRPAPRRVVNLRLRVHAQPVGAQQATQRAVVQQQEVLLTGDSGEVLSHETQRGAEQQLVVVRASQRVHPQTVIHREVLKQEPGEVRKEKKVEEGGELEYMRLGDLPGAQVLKGHDLQPVGGHKQILRRVQREPRLTGVNKLDHRLHDGRCDLLQSDLSEAGLHQRAGEHRPEIRTHRCQQDSEEREG</sequence>
<gene>
    <name evidence="2" type="ORF">F7725_021115</name>
</gene>
<feature type="compositionally biased region" description="Polar residues" evidence="1">
    <location>
        <begin position="267"/>
        <end position="279"/>
    </location>
</feature>
<comment type="caution">
    <text evidence="2">The sequence shown here is derived from an EMBL/GenBank/DDBJ whole genome shotgun (WGS) entry which is preliminary data.</text>
</comment>
<evidence type="ECO:0000256" key="1">
    <source>
        <dbReference type="SAM" id="MobiDB-lite"/>
    </source>
</evidence>
<accession>A0A7J5YHV7</accession>